<dbReference type="EMBL" id="JAAMPI010002500">
    <property type="protein sequence ID" value="KAF4612607.1"/>
    <property type="molecule type" value="Genomic_DNA"/>
</dbReference>
<feature type="domain" description="GST C-terminal" evidence="4">
    <location>
        <begin position="110"/>
        <end position="254"/>
    </location>
</feature>
<dbReference type="PROSITE" id="PS50405">
    <property type="entry name" value="GST_CTER"/>
    <property type="match status" value="1"/>
</dbReference>
<name>A0A8H4QLN4_9HELO</name>
<dbReference type="PANTHER" id="PTHR44051">
    <property type="entry name" value="GLUTATHIONE S-TRANSFERASE-RELATED"/>
    <property type="match status" value="1"/>
</dbReference>
<evidence type="ECO:0000313" key="6">
    <source>
        <dbReference type="Proteomes" id="UP000566819"/>
    </source>
</evidence>
<evidence type="ECO:0000256" key="2">
    <source>
        <dbReference type="SAM" id="MobiDB-lite"/>
    </source>
</evidence>
<feature type="region of interest" description="Disordered" evidence="2">
    <location>
        <begin position="1"/>
        <end position="33"/>
    </location>
</feature>
<organism evidence="5 6">
    <name type="scientific">Cudoniella acicularis</name>
    <dbReference type="NCBI Taxonomy" id="354080"/>
    <lineage>
        <taxon>Eukaryota</taxon>
        <taxon>Fungi</taxon>
        <taxon>Dikarya</taxon>
        <taxon>Ascomycota</taxon>
        <taxon>Pezizomycotina</taxon>
        <taxon>Leotiomycetes</taxon>
        <taxon>Helotiales</taxon>
        <taxon>Tricladiaceae</taxon>
        <taxon>Cudoniella</taxon>
    </lineage>
</organism>
<reference evidence="5 6" key="1">
    <citation type="submission" date="2020-03" db="EMBL/GenBank/DDBJ databases">
        <title>Draft Genome Sequence of Cudoniella acicularis.</title>
        <authorList>
            <person name="Buettner E."/>
            <person name="Kellner H."/>
        </authorList>
    </citation>
    <scope>NUCLEOTIDE SEQUENCE [LARGE SCALE GENOMIC DNA]</scope>
    <source>
        <strain evidence="5 6">DSM 108380</strain>
    </source>
</reference>
<dbReference type="Gene3D" id="3.40.30.10">
    <property type="entry name" value="Glutaredoxin"/>
    <property type="match status" value="1"/>
</dbReference>
<protein>
    <recommendedName>
        <fullName evidence="7">Glutathione S-transferase</fullName>
    </recommendedName>
</protein>
<dbReference type="SUPFAM" id="SSF52833">
    <property type="entry name" value="Thioredoxin-like"/>
    <property type="match status" value="1"/>
</dbReference>
<dbReference type="PROSITE" id="PS50404">
    <property type="entry name" value="GST_NTER"/>
    <property type="match status" value="1"/>
</dbReference>
<keyword evidence="6" id="KW-1185">Reference proteome</keyword>
<gene>
    <name evidence="5" type="ORF">G7Y89_g15571</name>
</gene>
<evidence type="ECO:0008006" key="7">
    <source>
        <dbReference type="Google" id="ProtNLM"/>
    </source>
</evidence>
<evidence type="ECO:0000259" key="3">
    <source>
        <dbReference type="PROSITE" id="PS50404"/>
    </source>
</evidence>
<dbReference type="SFLD" id="SFLDS00019">
    <property type="entry name" value="Glutathione_Transferase_(cytos"/>
    <property type="match status" value="1"/>
</dbReference>
<dbReference type="InterPro" id="IPR010987">
    <property type="entry name" value="Glutathione-S-Trfase_C-like"/>
</dbReference>
<dbReference type="Pfam" id="PF13409">
    <property type="entry name" value="GST_N_2"/>
    <property type="match status" value="1"/>
</dbReference>
<dbReference type="Proteomes" id="UP000566819">
    <property type="component" value="Unassembled WGS sequence"/>
</dbReference>
<evidence type="ECO:0000256" key="1">
    <source>
        <dbReference type="ARBA" id="ARBA00007409"/>
    </source>
</evidence>
<dbReference type="InterPro" id="IPR040079">
    <property type="entry name" value="Glutathione_S-Trfase"/>
</dbReference>
<dbReference type="InterPro" id="IPR004046">
    <property type="entry name" value="GST_C"/>
</dbReference>
<accession>A0A8H4QLN4</accession>
<evidence type="ECO:0000259" key="4">
    <source>
        <dbReference type="PROSITE" id="PS50405"/>
    </source>
</evidence>
<dbReference type="AlphaFoldDB" id="A0A8H4QLN4"/>
<comment type="caution">
    <text evidence="5">The sequence shown here is derived from an EMBL/GenBank/DDBJ whole genome shotgun (WGS) entry which is preliminary data.</text>
</comment>
<dbReference type="InterPro" id="IPR004045">
    <property type="entry name" value="Glutathione_S-Trfase_N"/>
</dbReference>
<dbReference type="SUPFAM" id="SSF47616">
    <property type="entry name" value="GST C-terminal domain-like"/>
    <property type="match status" value="1"/>
</dbReference>
<feature type="domain" description="GST N-terminal" evidence="3">
    <location>
        <begin position="29"/>
        <end position="112"/>
    </location>
</feature>
<dbReference type="PANTHER" id="PTHR44051:SF9">
    <property type="entry name" value="GLUTATHIONE S-TRANSFERASE 1"/>
    <property type="match status" value="1"/>
</dbReference>
<dbReference type="CDD" id="cd03046">
    <property type="entry name" value="GST_N_GTT1_like"/>
    <property type="match status" value="1"/>
</dbReference>
<dbReference type="OrthoDB" id="2309723at2759"/>
<dbReference type="Gene3D" id="1.20.1050.10">
    <property type="match status" value="1"/>
</dbReference>
<evidence type="ECO:0000313" key="5">
    <source>
        <dbReference type="EMBL" id="KAF4612607.1"/>
    </source>
</evidence>
<dbReference type="InterPro" id="IPR036282">
    <property type="entry name" value="Glutathione-S-Trfase_C_sf"/>
</dbReference>
<dbReference type="SFLD" id="SFLDG00358">
    <property type="entry name" value="Main_(cytGST)"/>
    <property type="match status" value="1"/>
</dbReference>
<dbReference type="Pfam" id="PF00043">
    <property type="entry name" value="GST_C"/>
    <property type="match status" value="1"/>
</dbReference>
<dbReference type="InterPro" id="IPR036249">
    <property type="entry name" value="Thioredoxin-like_sf"/>
</dbReference>
<comment type="similarity">
    <text evidence="1">Belongs to the GST superfamily.</text>
</comment>
<proteinExistence type="inferred from homology"/>
<sequence length="331" mass="37811">MDTAKPVLNPLAASPPEITVASPTDSPKRPVPTLHHLQNSQSQRILWVLEELGIEYDVVKYNRTPKDHRAPPELLKISPLGKSPVLVTGEGRTIIETAAICAYLFATYDKASKFATQDWITDQELTSFAGASLGALYATELLVELLAKHSPWPIVYLMRAVRNKVQQIYTTNEFRRSMSYLEVELGDQDWFNGMMLGRSDVMISYPLDLIATRGWVDFEKDFPRLAAWRKRIVERPAWKRGLEKGNGCHCVKPYRKSTSKRCLSMKSDHDGFRIVQYSQQTTYRILLLLWQKFPTPDFVRSVLFRKLNTLDDFIQGDGKENLADFEALLQA</sequence>